<reference evidence="1 2" key="1">
    <citation type="submission" date="2017-11" db="EMBL/GenBank/DDBJ databases">
        <title>De-novo sequencing of pomegranate (Punica granatum L.) genome.</title>
        <authorList>
            <person name="Akparov Z."/>
            <person name="Amiraslanov A."/>
            <person name="Hajiyeva S."/>
            <person name="Abbasov M."/>
            <person name="Kaur K."/>
            <person name="Hamwieh A."/>
            <person name="Solovyev V."/>
            <person name="Salamov A."/>
            <person name="Braich B."/>
            <person name="Kosarev P."/>
            <person name="Mahmoud A."/>
            <person name="Hajiyev E."/>
            <person name="Babayeva S."/>
            <person name="Izzatullayeva V."/>
            <person name="Mammadov A."/>
            <person name="Mammadov A."/>
            <person name="Sharifova S."/>
            <person name="Ojaghi J."/>
            <person name="Eynullazada K."/>
            <person name="Bayramov B."/>
            <person name="Abdulazimova A."/>
            <person name="Shahmuradov I."/>
        </authorList>
    </citation>
    <scope>NUCLEOTIDE SEQUENCE [LARGE SCALE GENOMIC DNA]</scope>
    <source>
        <strain evidence="2">cv. AG2017</strain>
        <tissue evidence="1">Leaf</tissue>
    </source>
</reference>
<dbReference type="PANTHER" id="PTHR48045">
    <property type="entry name" value="UDP-GLYCOSYLTRANSFERASE 72B1"/>
    <property type="match status" value="1"/>
</dbReference>
<comment type="caution">
    <text evidence="1">The sequence shown here is derived from an EMBL/GenBank/DDBJ whole genome shotgun (WGS) entry which is preliminary data.</text>
</comment>
<dbReference type="EMBL" id="PGOL01002296">
    <property type="protein sequence ID" value="PKI49046.1"/>
    <property type="molecule type" value="Genomic_DNA"/>
</dbReference>
<dbReference type="Gene3D" id="3.40.50.2000">
    <property type="entry name" value="Glycogen Phosphorylase B"/>
    <property type="match status" value="3"/>
</dbReference>
<dbReference type="PANTHER" id="PTHR48045:SF34">
    <property type="entry name" value="ISOFLAVONE 7-O-GLUCOSYLTRANSFERASE 1-LIKE"/>
    <property type="match status" value="1"/>
</dbReference>
<evidence type="ECO:0000313" key="1">
    <source>
        <dbReference type="EMBL" id="PKI49046.1"/>
    </source>
</evidence>
<dbReference type="STRING" id="22663.A0A2I0J031"/>
<organism evidence="1 2">
    <name type="scientific">Punica granatum</name>
    <name type="common">Pomegranate</name>
    <dbReference type="NCBI Taxonomy" id="22663"/>
    <lineage>
        <taxon>Eukaryota</taxon>
        <taxon>Viridiplantae</taxon>
        <taxon>Streptophyta</taxon>
        <taxon>Embryophyta</taxon>
        <taxon>Tracheophyta</taxon>
        <taxon>Spermatophyta</taxon>
        <taxon>Magnoliopsida</taxon>
        <taxon>eudicotyledons</taxon>
        <taxon>Gunneridae</taxon>
        <taxon>Pentapetalae</taxon>
        <taxon>rosids</taxon>
        <taxon>malvids</taxon>
        <taxon>Myrtales</taxon>
        <taxon>Lythraceae</taxon>
        <taxon>Punica</taxon>
    </lineage>
</organism>
<proteinExistence type="predicted"/>
<dbReference type="AlphaFoldDB" id="A0A2I0J031"/>
<gene>
    <name evidence="1" type="ORF">CRG98_030560</name>
</gene>
<sequence length="256" mass="28943">MAIEAAEEAVGARVNCLVIDAFFHVCVRHCREEDVMIRKFLHDEKARSRPHRTLEGIPRLSNSAHQGFAESVPLHQTNQDKMFILFNFFRELGSVLPRADAVVLTSYREAGPAPLTVHLRSKFQELLLVGSLTVSFAPPPQESGSDRTGCLSWLDEQEHQTVAYIRSGSIAGMPSEELFILTEALETSRTPHLWSLKDHLKSVAREVPMICRPLWADNKINEVVLEKEWGIGVTVDRGIMMEKRDPEVARDGYGRW</sequence>
<keyword evidence="2" id="KW-1185">Reference proteome</keyword>
<name>A0A2I0J031_PUNGR</name>
<dbReference type="Proteomes" id="UP000233551">
    <property type="component" value="Unassembled WGS sequence"/>
</dbReference>
<dbReference type="SUPFAM" id="SSF53756">
    <property type="entry name" value="UDP-Glycosyltransferase/glycogen phosphorylase"/>
    <property type="match status" value="1"/>
</dbReference>
<accession>A0A2I0J031</accession>
<protein>
    <submittedName>
        <fullName evidence="1">Uncharacterized protein</fullName>
    </submittedName>
</protein>
<evidence type="ECO:0000313" key="2">
    <source>
        <dbReference type="Proteomes" id="UP000233551"/>
    </source>
</evidence>